<dbReference type="KEGG" id="meso:BSQ44_02410"/>
<sequence length="323" mass="34653">MFARMKTVRPSGRAAAVIFAATLLSVGSGYSQENGDLSSLRERALELVNETRQEQGLEALDLTPPLNEAAIAHARDMLDRDYYSHVSPEGETVRDRFMEHDGSRWKLVAENIARCSGCMAPADLERVEQFQEGWMNSPGHRENILTEGLDGFGFGIAGEGDQIYAVQTFSGAGSSRGTGPDEEAVEIPDGEQVSIAVAAINRARKRAEVDEVSSSAALDAVAGELLVRDGGGERLVRETNDLFGLLPEDSSGDWRSLRIVAAGCGGCGTLETAADVRSFVQQWLDNPQYEQTLLAQTTDALGFAMYAGGDGRKVAIAVAGSHR</sequence>
<evidence type="ECO:0000259" key="1">
    <source>
        <dbReference type="Pfam" id="PF00188"/>
    </source>
</evidence>
<dbReference type="CDD" id="cd05379">
    <property type="entry name" value="CAP_bacterial"/>
    <property type="match status" value="1"/>
</dbReference>
<dbReference type="EMBL" id="CP018171">
    <property type="protein sequence ID" value="APH70361.1"/>
    <property type="molecule type" value="Genomic_DNA"/>
</dbReference>
<protein>
    <recommendedName>
        <fullName evidence="1">SCP domain-containing protein</fullName>
    </recommendedName>
</protein>
<keyword evidence="3" id="KW-1185">Reference proteome</keyword>
<dbReference type="Proteomes" id="UP000182840">
    <property type="component" value="Chromosome"/>
</dbReference>
<dbReference type="Pfam" id="PF00188">
    <property type="entry name" value="CAP"/>
    <property type="match status" value="1"/>
</dbReference>
<gene>
    <name evidence="2" type="ORF">BSQ44_02410</name>
</gene>
<dbReference type="SUPFAM" id="SSF55797">
    <property type="entry name" value="PR-1-like"/>
    <property type="match status" value="1"/>
</dbReference>
<dbReference type="PANTHER" id="PTHR31157:SF1">
    <property type="entry name" value="SCP DOMAIN-CONTAINING PROTEIN"/>
    <property type="match status" value="1"/>
</dbReference>
<evidence type="ECO:0000313" key="3">
    <source>
        <dbReference type="Proteomes" id="UP000182840"/>
    </source>
</evidence>
<dbReference type="PANTHER" id="PTHR31157">
    <property type="entry name" value="SCP DOMAIN-CONTAINING PROTEIN"/>
    <property type="match status" value="1"/>
</dbReference>
<dbReference type="InterPro" id="IPR035940">
    <property type="entry name" value="CAP_sf"/>
</dbReference>
<organism evidence="2 3">
    <name type="scientific">Aquibium oceanicum</name>
    <dbReference type="NCBI Taxonomy" id="1670800"/>
    <lineage>
        <taxon>Bacteria</taxon>
        <taxon>Pseudomonadati</taxon>
        <taxon>Pseudomonadota</taxon>
        <taxon>Alphaproteobacteria</taxon>
        <taxon>Hyphomicrobiales</taxon>
        <taxon>Phyllobacteriaceae</taxon>
        <taxon>Aquibium</taxon>
    </lineage>
</organism>
<dbReference type="InterPro" id="IPR014044">
    <property type="entry name" value="CAP_dom"/>
</dbReference>
<dbReference type="STRING" id="1670800.BSQ44_02410"/>
<evidence type="ECO:0000313" key="2">
    <source>
        <dbReference type="EMBL" id="APH70361.1"/>
    </source>
</evidence>
<dbReference type="Gene3D" id="3.40.33.10">
    <property type="entry name" value="CAP"/>
    <property type="match status" value="1"/>
</dbReference>
<feature type="domain" description="SCP" evidence="1">
    <location>
        <begin position="45"/>
        <end position="169"/>
    </location>
</feature>
<accession>A0A1L3SLX6</accession>
<proteinExistence type="predicted"/>
<reference evidence="3" key="1">
    <citation type="submission" date="2016-11" db="EMBL/GenBank/DDBJ databases">
        <title>Mesorhizobium oceanicum sp. nov., isolated from deep seawater in South China Sea.</title>
        <authorList>
            <person name="Fu G.-Y."/>
        </authorList>
    </citation>
    <scope>NUCLEOTIDE SEQUENCE [LARGE SCALE GENOMIC DNA]</scope>
    <source>
        <strain evidence="3">B7</strain>
    </source>
</reference>
<name>A0A1L3SLX6_9HYPH</name>
<dbReference type="AlphaFoldDB" id="A0A1L3SLX6"/>